<feature type="region of interest" description="Disordered" evidence="1">
    <location>
        <begin position="397"/>
        <end position="430"/>
    </location>
</feature>
<feature type="region of interest" description="Disordered" evidence="1">
    <location>
        <begin position="96"/>
        <end position="117"/>
    </location>
</feature>
<sequence length="861" mass="97966">MLCQARGACSGIRGKRLPMSSRFWFPWARVLRLSLCPTLYVNEFSKSLIQISSYRWMHTNADEKVSNIVANEDDEEASLEDYEELLLNSASSGTIEEESQSENLHENKINDEQQSTGRSSTMKLVNEILELLPADGVGLRLTTITPALDLESVSELYGSVLGFVQLFPHRFRCYQIEESDGSLRWYISRAQVVTTDSLSSQYEERNHFHRDDEHDRGILLREKKVKLHNVIPEFSCVTTRRVLEELQKVLPNDEPIATTGLLNTLPKELQDIIRNLGGGLLRLLKSNVAQDYVDLSLDTSMVSVKGLLSSRKLPTYHQQSSFITDSVSLPLQADEDYAKDVWDVELDLDEDTKNEVIASYEENDINGAAEPDEGFFHDGSCATATVPAGSPQVFRQIPPALPKPPEGLQKRKTPPPLQQKKKEVEKVSGRMSPDELLKAHTVVAQLRGRRSPSEMLDLFVECIPTFYVPVQKIKLTDALARILGPQNTLHKVIRIYSYYFDRDKTVDTVRLKPSIQHLRIGIANVLYQNMKDISVSSDGIHRKLQVTDVTRAFPVLQAPLRTGVQASAVVKKESTFKVAQGNALTVDSPSPEWFALLETIPHDRYISISEWAHEANLPIERVQSFTEDVSHNHYFLTRSGKEGEKEEEEEEVLWRLRPYWLSPGATGELGVEYSTIASTIARYLKPIWFPLDRLLQKLTLSERDNIMKAAQPYGGVEFWLRKFGRFCWVDESGKKVRKYCSVSDLDDITHPAITYLQYSLSTEYVKLEDIIHGYSISSWKINNAPKSSKTGIRHLLNHGLEVSRRCLPTSLEKNSRKQECTQDMQESVNYFLSRHRQSLNIKEEGDSVWVARRSFFRSGPK</sequence>
<organism evidence="2 3">
    <name type="scientific">Trypanosoma theileri</name>
    <dbReference type="NCBI Taxonomy" id="67003"/>
    <lineage>
        <taxon>Eukaryota</taxon>
        <taxon>Discoba</taxon>
        <taxon>Euglenozoa</taxon>
        <taxon>Kinetoplastea</taxon>
        <taxon>Metakinetoplastina</taxon>
        <taxon>Trypanosomatida</taxon>
        <taxon>Trypanosomatidae</taxon>
        <taxon>Trypanosoma</taxon>
    </lineage>
</organism>
<evidence type="ECO:0000313" key="3">
    <source>
        <dbReference type="Proteomes" id="UP000192257"/>
    </source>
</evidence>
<protein>
    <submittedName>
        <fullName evidence="2">Uncharacterized protein</fullName>
    </submittedName>
</protein>
<proteinExistence type="predicted"/>
<dbReference type="GeneID" id="39982045"/>
<feature type="compositionally biased region" description="Basic and acidic residues" evidence="1">
    <location>
        <begin position="420"/>
        <end position="430"/>
    </location>
</feature>
<evidence type="ECO:0000313" key="2">
    <source>
        <dbReference type="EMBL" id="ORC92745.1"/>
    </source>
</evidence>
<gene>
    <name evidence="2" type="ORF">TM35_000034980</name>
</gene>
<keyword evidence="3" id="KW-1185">Reference proteome</keyword>
<evidence type="ECO:0000256" key="1">
    <source>
        <dbReference type="SAM" id="MobiDB-lite"/>
    </source>
</evidence>
<dbReference type="OrthoDB" id="246454at2759"/>
<dbReference type="VEuPathDB" id="TriTrypDB:TM35_000034980"/>
<accession>A0A1X0P7C3</accession>
<reference evidence="2 3" key="1">
    <citation type="submission" date="2017-03" db="EMBL/GenBank/DDBJ databases">
        <title>An alternative strategy for trypanosome survival in the mammalian bloodstream revealed through genome and transcriptome analysis of the ubiquitous bovine parasite Trypanosoma (Megatrypanum) theileri.</title>
        <authorList>
            <person name="Kelly S."/>
            <person name="Ivens A."/>
            <person name="Mott A."/>
            <person name="O'Neill E."/>
            <person name="Emms D."/>
            <person name="Macleod O."/>
            <person name="Voorheis P."/>
            <person name="Matthews J."/>
            <person name="Matthews K."/>
            <person name="Carrington M."/>
        </authorList>
    </citation>
    <scope>NUCLEOTIDE SEQUENCE [LARGE SCALE GENOMIC DNA]</scope>
    <source>
        <strain evidence="2">Edinburgh</strain>
    </source>
</reference>
<comment type="caution">
    <text evidence="2">The sequence shown here is derived from an EMBL/GenBank/DDBJ whole genome shotgun (WGS) entry which is preliminary data.</text>
</comment>
<dbReference type="Proteomes" id="UP000192257">
    <property type="component" value="Unassembled WGS sequence"/>
</dbReference>
<name>A0A1X0P7C3_9TRYP</name>
<dbReference type="RefSeq" id="XP_028886811.1">
    <property type="nucleotide sequence ID" value="XM_029022265.1"/>
</dbReference>
<dbReference type="EMBL" id="NBCO01000003">
    <property type="protein sequence ID" value="ORC92745.1"/>
    <property type="molecule type" value="Genomic_DNA"/>
</dbReference>
<dbReference type="AlphaFoldDB" id="A0A1X0P7C3"/>